<keyword evidence="4 10" id="KW-0812">Transmembrane</keyword>
<dbReference type="PANTHER" id="PTHR30309">
    <property type="entry name" value="INNER MEMBRANE PROTEIN YGIH"/>
    <property type="match status" value="1"/>
</dbReference>
<keyword evidence="3 10" id="KW-0808">Transferase</keyword>
<comment type="caution">
    <text evidence="11">The sequence shown here is derived from an EMBL/GenBank/DDBJ whole genome shotgun (WGS) entry which is preliminary data.</text>
</comment>
<dbReference type="GO" id="GO:0005886">
    <property type="term" value="C:plasma membrane"/>
    <property type="evidence" value="ECO:0007669"/>
    <property type="project" value="UniProtKB-SubCell"/>
</dbReference>
<name>A0A7V3ZVI5_UNCW3</name>
<evidence type="ECO:0000313" key="11">
    <source>
        <dbReference type="EMBL" id="HGK63956.1"/>
    </source>
</evidence>
<organism evidence="11">
    <name type="scientific">candidate division WOR-3 bacterium</name>
    <dbReference type="NCBI Taxonomy" id="2052148"/>
    <lineage>
        <taxon>Bacteria</taxon>
        <taxon>Bacteria division WOR-3</taxon>
    </lineage>
</organism>
<dbReference type="GO" id="GO:0008654">
    <property type="term" value="P:phospholipid biosynthetic process"/>
    <property type="evidence" value="ECO:0007669"/>
    <property type="project" value="UniProtKB-UniRule"/>
</dbReference>
<keyword evidence="1 10" id="KW-1003">Cell membrane</keyword>
<keyword evidence="9 10" id="KW-1208">Phospholipid metabolism</keyword>
<dbReference type="HAMAP" id="MF_01043">
    <property type="entry name" value="PlsY"/>
    <property type="match status" value="1"/>
</dbReference>
<gene>
    <name evidence="10 11" type="primary">plsY</name>
    <name evidence="11" type="ORF">ENU74_05150</name>
</gene>
<evidence type="ECO:0000256" key="1">
    <source>
        <dbReference type="ARBA" id="ARBA00022475"/>
    </source>
</evidence>
<accession>A0A7V3ZVI5</accession>
<dbReference type="InterPro" id="IPR003811">
    <property type="entry name" value="G3P_acylTferase_PlsY"/>
</dbReference>
<evidence type="ECO:0000256" key="5">
    <source>
        <dbReference type="ARBA" id="ARBA00022989"/>
    </source>
</evidence>
<evidence type="ECO:0000256" key="3">
    <source>
        <dbReference type="ARBA" id="ARBA00022679"/>
    </source>
</evidence>
<comment type="function">
    <text evidence="10">Catalyzes the transfer of an acyl group from acyl-phosphate (acyl-PO(4)) to glycerol-3-phosphate (G3P) to form lysophosphatidic acid (LPA). This enzyme utilizes acyl-phosphate as fatty acyl donor, but not acyl-CoA or acyl-ACP.</text>
</comment>
<dbReference type="GO" id="GO:0043772">
    <property type="term" value="F:acyl-phosphate glycerol-3-phosphate acyltransferase activity"/>
    <property type="evidence" value="ECO:0007669"/>
    <property type="project" value="UniProtKB-UniRule"/>
</dbReference>
<sequence>MKSYFLLNKELEILGDYFFSFLIGFLIGSIPFGYLIPKIFKKIDIRNYGSGNIGFTNVYRTLGFFYGILVLILDISKGFFPTYFAESFSLSPIFVGGGTILGHFFTPYLRFRGGKGVATTIGVLLALAPKNLIFSLIIWLIILLSFSYMSLASISFAGSLPFSFLLLKSSNSLTPVFFTIISILIIGKHLPNIKRLIKKEEPKFKLKLK</sequence>
<keyword evidence="2 10" id="KW-0444">Lipid biosynthesis</keyword>
<dbReference type="EMBL" id="DTDR01000125">
    <property type="protein sequence ID" value="HGK63956.1"/>
    <property type="molecule type" value="Genomic_DNA"/>
</dbReference>
<dbReference type="EC" id="2.3.1.275" evidence="10"/>
<evidence type="ECO:0000256" key="7">
    <source>
        <dbReference type="ARBA" id="ARBA00023136"/>
    </source>
</evidence>
<feature type="transmembrane region" description="Helical" evidence="10">
    <location>
        <begin position="17"/>
        <end position="36"/>
    </location>
</feature>
<dbReference type="NCBIfam" id="TIGR00023">
    <property type="entry name" value="glycerol-3-phosphate 1-O-acyltransferase PlsY"/>
    <property type="match status" value="1"/>
</dbReference>
<evidence type="ECO:0000256" key="8">
    <source>
        <dbReference type="ARBA" id="ARBA00023209"/>
    </source>
</evidence>
<dbReference type="SMART" id="SM01207">
    <property type="entry name" value="G3P_acyltransf"/>
    <property type="match status" value="1"/>
</dbReference>
<evidence type="ECO:0000256" key="9">
    <source>
        <dbReference type="ARBA" id="ARBA00023264"/>
    </source>
</evidence>
<evidence type="ECO:0000256" key="2">
    <source>
        <dbReference type="ARBA" id="ARBA00022516"/>
    </source>
</evidence>
<dbReference type="AlphaFoldDB" id="A0A7V3ZVI5"/>
<protein>
    <recommendedName>
        <fullName evidence="10">Glycerol-3-phosphate acyltransferase</fullName>
    </recommendedName>
    <alternativeName>
        <fullName evidence="10">Acyl-PO4 G3P acyltransferase</fullName>
    </alternativeName>
    <alternativeName>
        <fullName evidence="10">Acyl-phosphate--glycerol-3-phosphate acyltransferase</fullName>
    </alternativeName>
    <alternativeName>
        <fullName evidence="10">G3P acyltransferase</fullName>
        <shortName evidence="10">GPAT</shortName>
        <ecNumber evidence="10">2.3.1.275</ecNumber>
    </alternativeName>
    <alternativeName>
        <fullName evidence="10">Lysophosphatidic acid synthase</fullName>
        <shortName evidence="10">LPA synthase</shortName>
    </alternativeName>
</protein>
<evidence type="ECO:0000256" key="4">
    <source>
        <dbReference type="ARBA" id="ARBA00022692"/>
    </source>
</evidence>
<proteinExistence type="inferred from homology"/>
<comment type="pathway">
    <text evidence="10">Lipid metabolism; phospholipid metabolism.</text>
</comment>
<feature type="transmembrane region" description="Helical" evidence="10">
    <location>
        <begin position="172"/>
        <end position="190"/>
    </location>
</feature>
<comment type="subcellular location">
    <subcellularLocation>
        <location evidence="10">Cell membrane</location>
        <topology evidence="10">Multi-pass membrane protein</topology>
    </subcellularLocation>
</comment>
<comment type="similarity">
    <text evidence="10">Belongs to the PlsY family.</text>
</comment>
<dbReference type="PANTHER" id="PTHR30309:SF0">
    <property type="entry name" value="GLYCEROL-3-PHOSPHATE ACYLTRANSFERASE-RELATED"/>
    <property type="match status" value="1"/>
</dbReference>
<keyword evidence="8 10" id="KW-0594">Phospholipid biosynthesis</keyword>
<keyword evidence="5 10" id="KW-1133">Transmembrane helix</keyword>
<keyword evidence="7 10" id="KW-0472">Membrane</keyword>
<evidence type="ECO:0000256" key="6">
    <source>
        <dbReference type="ARBA" id="ARBA00023098"/>
    </source>
</evidence>
<keyword evidence="11" id="KW-0012">Acyltransferase</keyword>
<feature type="transmembrane region" description="Helical" evidence="10">
    <location>
        <begin position="132"/>
        <end position="152"/>
    </location>
</feature>
<evidence type="ECO:0000256" key="10">
    <source>
        <dbReference type="HAMAP-Rule" id="MF_01043"/>
    </source>
</evidence>
<keyword evidence="6 10" id="KW-0443">Lipid metabolism</keyword>
<feature type="transmembrane region" description="Helical" evidence="10">
    <location>
        <begin position="88"/>
        <end position="111"/>
    </location>
</feature>
<comment type="catalytic activity">
    <reaction evidence="10">
        <text>an acyl phosphate + sn-glycerol 3-phosphate = a 1-acyl-sn-glycero-3-phosphate + phosphate</text>
        <dbReference type="Rhea" id="RHEA:34075"/>
        <dbReference type="ChEBI" id="CHEBI:43474"/>
        <dbReference type="ChEBI" id="CHEBI:57597"/>
        <dbReference type="ChEBI" id="CHEBI:57970"/>
        <dbReference type="ChEBI" id="CHEBI:59918"/>
        <dbReference type="EC" id="2.3.1.275"/>
    </reaction>
</comment>
<dbReference type="UniPathway" id="UPA00085"/>
<feature type="transmembrane region" description="Helical" evidence="10">
    <location>
        <begin position="57"/>
        <end position="76"/>
    </location>
</feature>
<reference evidence="11" key="1">
    <citation type="journal article" date="2020" name="mSystems">
        <title>Genome- and Community-Level Interaction Insights into Carbon Utilization and Element Cycling Functions of Hydrothermarchaeota in Hydrothermal Sediment.</title>
        <authorList>
            <person name="Zhou Z."/>
            <person name="Liu Y."/>
            <person name="Xu W."/>
            <person name="Pan J."/>
            <person name="Luo Z.H."/>
            <person name="Li M."/>
        </authorList>
    </citation>
    <scope>NUCLEOTIDE SEQUENCE [LARGE SCALE GENOMIC DNA]</scope>
    <source>
        <strain evidence="11">SpSt-697</strain>
    </source>
</reference>
<comment type="subunit">
    <text evidence="10">Probably interacts with PlsX.</text>
</comment>
<dbReference type="Pfam" id="PF02660">
    <property type="entry name" value="G3P_acyltransf"/>
    <property type="match status" value="1"/>
</dbReference>